<comment type="caution">
    <text evidence="1">The sequence shown here is derived from an EMBL/GenBank/DDBJ whole genome shotgun (WGS) entry which is preliminary data.</text>
</comment>
<reference evidence="1 2" key="1">
    <citation type="submission" date="2008-10" db="EMBL/GenBank/DDBJ databases">
        <title>Draft genome sequence of Collinsella stercoris (DSM 13279).</title>
        <authorList>
            <person name="Sudarsanam P."/>
            <person name="Ley R."/>
            <person name="Guruge J."/>
            <person name="Turnbaugh P.J."/>
            <person name="Mahowald M."/>
            <person name="Liep D."/>
            <person name="Gordon J."/>
        </authorList>
    </citation>
    <scope>NUCLEOTIDE SEQUENCE [LARGE SCALE GENOMIC DNA]</scope>
    <source>
        <strain evidence="1 2">DSM 13279</strain>
    </source>
</reference>
<gene>
    <name evidence="1" type="ORF">COLSTE_02178</name>
</gene>
<accession>B6GDJ7</accession>
<dbReference type="Proteomes" id="UP000003560">
    <property type="component" value="Unassembled WGS sequence"/>
</dbReference>
<evidence type="ECO:0000313" key="1">
    <source>
        <dbReference type="EMBL" id="EEA89636.1"/>
    </source>
</evidence>
<dbReference type="AlphaFoldDB" id="B6GDJ7"/>
<organism evidence="1 2">
    <name type="scientific">Collinsella stercoris DSM 13279</name>
    <dbReference type="NCBI Taxonomy" id="445975"/>
    <lineage>
        <taxon>Bacteria</taxon>
        <taxon>Bacillati</taxon>
        <taxon>Actinomycetota</taxon>
        <taxon>Coriobacteriia</taxon>
        <taxon>Coriobacteriales</taxon>
        <taxon>Coriobacteriaceae</taxon>
        <taxon>Collinsella</taxon>
    </lineage>
</organism>
<name>B6GDJ7_9ACTN</name>
<dbReference type="STRING" id="445975.COLSTE_02178"/>
<protein>
    <submittedName>
        <fullName evidence="1">Uncharacterized protein</fullName>
    </submittedName>
</protein>
<sequence>MRRHRIAIAIVTAILTATAAICTYWWVYRQLCAALLLLVFLALASMSA</sequence>
<reference evidence="1 2" key="2">
    <citation type="submission" date="2008-10" db="EMBL/GenBank/DDBJ databases">
        <authorList>
            <person name="Fulton L."/>
            <person name="Clifton S."/>
            <person name="Fulton B."/>
            <person name="Xu J."/>
            <person name="Minx P."/>
            <person name="Pepin K.H."/>
            <person name="Johnson M."/>
            <person name="Thiruvilangam P."/>
            <person name="Bhonagiri V."/>
            <person name="Nash W.E."/>
            <person name="Mardis E.R."/>
            <person name="Wilson R.K."/>
        </authorList>
    </citation>
    <scope>NUCLEOTIDE SEQUENCE [LARGE SCALE GENOMIC DNA]</scope>
    <source>
        <strain evidence="1 2">DSM 13279</strain>
    </source>
</reference>
<keyword evidence="2" id="KW-1185">Reference proteome</keyword>
<proteinExistence type="predicted"/>
<dbReference type="EMBL" id="ABXJ01000128">
    <property type="protein sequence ID" value="EEA89636.1"/>
    <property type="molecule type" value="Genomic_DNA"/>
</dbReference>
<dbReference type="HOGENOM" id="CLU_3151671_0_0_11"/>
<evidence type="ECO:0000313" key="2">
    <source>
        <dbReference type="Proteomes" id="UP000003560"/>
    </source>
</evidence>